<name>A0A975NMY0_9BRAD</name>
<evidence type="ECO:0000313" key="7">
    <source>
        <dbReference type="Proteomes" id="UP000680805"/>
    </source>
</evidence>
<dbReference type="Pfam" id="PF01812">
    <property type="entry name" value="5-FTHF_cyc-lig"/>
    <property type="match status" value="1"/>
</dbReference>
<accession>A0A975NMY0</accession>
<comment type="cofactor">
    <cofactor evidence="5">
        <name>Mg(2+)</name>
        <dbReference type="ChEBI" id="CHEBI:18420"/>
    </cofactor>
</comment>
<dbReference type="InterPro" id="IPR037171">
    <property type="entry name" value="NagB/RpiA_transferase-like"/>
</dbReference>
<dbReference type="GO" id="GO:0035999">
    <property type="term" value="P:tetrahydrofolate interconversion"/>
    <property type="evidence" value="ECO:0007669"/>
    <property type="project" value="TreeGrafter"/>
</dbReference>
<keyword evidence="5" id="KW-0479">Metal-binding</keyword>
<dbReference type="KEGG" id="bsei:KMZ68_22970"/>
<evidence type="ECO:0000256" key="5">
    <source>
        <dbReference type="RuleBase" id="RU361279"/>
    </source>
</evidence>
<keyword evidence="2 4" id="KW-0547">Nucleotide-binding</keyword>
<dbReference type="Proteomes" id="UP000680805">
    <property type="component" value="Chromosome"/>
</dbReference>
<dbReference type="RefSeq" id="WP_215613414.1">
    <property type="nucleotide sequence ID" value="NZ_CP076135.1"/>
</dbReference>
<keyword evidence="6" id="KW-0436">Ligase</keyword>
<gene>
    <name evidence="6" type="ORF">KMZ68_22970</name>
</gene>
<dbReference type="PIRSF" id="PIRSF006806">
    <property type="entry name" value="FTHF_cligase"/>
    <property type="match status" value="1"/>
</dbReference>
<comment type="catalytic activity">
    <reaction evidence="5">
        <text>(6S)-5-formyl-5,6,7,8-tetrahydrofolate + ATP = (6R)-5,10-methenyltetrahydrofolate + ADP + phosphate</text>
        <dbReference type="Rhea" id="RHEA:10488"/>
        <dbReference type="ChEBI" id="CHEBI:30616"/>
        <dbReference type="ChEBI" id="CHEBI:43474"/>
        <dbReference type="ChEBI" id="CHEBI:57455"/>
        <dbReference type="ChEBI" id="CHEBI:57457"/>
        <dbReference type="ChEBI" id="CHEBI:456216"/>
        <dbReference type="EC" id="6.3.3.2"/>
    </reaction>
</comment>
<organism evidence="6 7">
    <name type="scientific">Bradyrhizobium sediminis</name>
    <dbReference type="NCBI Taxonomy" id="2840469"/>
    <lineage>
        <taxon>Bacteria</taxon>
        <taxon>Pseudomonadati</taxon>
        <taxon>Pseudomonadota</taxon>
        <taxon>Alphaproteobacteria</taxon>
        <taxon>Hyphomicrobiales</taxon>
        <taxon>Nitrobacteraceae</taxon>
        <taxon>Bradyrhizobium</taxon>
    </lineage>
</organism>
<dbReference type="EC" id="6.3.3.2" evidence="5"/>
<dbReference type="InterPro" id="IPR002698">
    <property type="entry name" value="FTHF_cligase"/>
</dbReference>
<dbReference type="EMBL" id="CP076135">
    <property type="protein sequence ID" value="QWG17785.1"/>
    <property type="molecule type" value="Genomic_DNA"/>
</dbReference>
<dbReference type="NCBIfam" id="TIGR02727">
    <property type="entry name" value="MTHFS_bact"/>
    <property type="match status" value="1"/>
</dbReference>
<dbReference type="PANTHER" id="PTHR23407">
    <property type="entry name" value="ATPASE INHIBITOR/5-FORMYLTETRAHYDROFOLATE CYCLO-LIGASE"/>
    <property type="match status" value="1"/>
</dbReference>
<keyword evidence="3 4" id="KW-0067">ATP-binding</keyword>
<dbReference type="GO" id="GO:0005524">
    <property type="term" value="F:ATP binding"/>
    <property type="evidence" value="ECO:0007669"/>
    <property type="project" value="UniProtKB-KW"/>
</dbReference>
<evidence type="ECO:0000256" key="3">
    <source>
        <dbReference type="ARBA" id="ARBA00022840"/>
    </source>
</evidence>
<sequence>MPTLPTERSKADLRTAALARRDALSDKKRDAAAKAVAKRGLPIEIAPGTIVSGYSPIRGEIDPAPLMRKLAAEGVLLALPAIVARGKSLAFRAWSPDDRLMLGPLGIPEPSPAAAEVVPDIMLVPLAAFDRLGHRIGYGGGYYDYTLAHLRKAKAITAIGLAFAAQEIEAVPALSHDEALDYVLTETRVFDFRS</sequence>
<feature type="binding site" evidence="4">
    <location>
        <begin position="135"/>
        <end position="143"/>
    </location>
    <ligand>
        <name>ATP</name>
        <dbReference type="ChEBI" id="CHEBI:30616"/>
    </ligand>
</feature>
<dbReference type="GO" id="GO:0009396">
    <property type="term" value="P:folic acid-containing compound biosynthetic process"/>
    <property type="evidence" value="ECO:0007669"/>
    <property type="project" value="TreeGrafter"/>
</dbReference>
<evidence type="ECO:0000313" key="6">
    <source>
        <dbReference type="EMBL" id="QWG17785.1"/>
    </source>
</evidence>
<dbReference type="GO" id="GO:0046872">
    <property type="term" value="F:metal ion binding"/>
    <property type="evidence" value="ECO:0007669"/>
    <property type="project" value="UniProtKB-KW"/>
</dbReference>
<dbReference type="AlphaFoldDB" id="A0A975NMY0"/>
<evidence type="ECO:0000256" key="4">
    <source>
        <dbReference type="PIRSR" id="PIRSR006806-1"/>
    </source>
</evidence>
<dbReference type="PANTHER" id="PTHR23407:SF1">
    <property type="entry name" value="5-FORMYLTETRAHYDROFOLATE CYCLO-LIGASE"/>
    <property type="match status" value="1"/>
</dbReference>
<dbReference type="InterPro" id="IPR024185">
    <property type="entry name" value="FTHF_cligase-like_sf"/>
</dbReference>
<dbReference type="SUPFAM" id="SSF100950">
    <property type="entry name" value="NagB/RpiA/CoA transferase-like"/>
    <property type="match status" value="1"/>
</dbReference>
<protein>
    <recommendedName>
        <fullName evidence="5">5-formyltetrahydrofolate cyclo-ligase</fullName>
        <ecNumber evidence="5">6.3.3.2</ecNumber>
    </recommendedName>
</protein>
<reference evidence="6" key="1">
    <citation type="submission" date="2021-06" db="EMBL/GenBank/DDBJ databases">
        <title>Bradyrhizobium sp. S2-11-2 Genome sequencing.</title>
        <authorList>
            <person name="Jin L."/>
        </authorList>
    </citation>
    <scope>NUCLEOTIDE SEQUENCE</scope>
    <source>
        <strain evidence="6">S2-11-2</strain>
    </source>
</reference>
<proteinExistence type="inferred from homology"/>
<feature type="binding site" evidence="4">
    <location>
        <begin position="10"/>
        <end position="14"/>
    </location>
    <ligand>
        <name>ATP</name>
        <dbReference type="ChEBI" id="CHEBI:30616"/>
    </ligand>
</feature>
<keyword evidence="5" id="KW-0460">Magnesium</keyword>
<comment type="similarity">
    <text evidence="1 5">Belongs to the 5-formyltetrahydrofolate cyclo-ligase family.</text>
</comment>
<evidence type="ECO:0000256" key="1">
    <source>
        <dbReference type="ARBA" id="ARBA00010638"/>
    </source>
</evidence>
<evidence type="ECO:0000256" key="2">
    <source>
        <dbReference type="ARBA" id="ARBA00022741"/>
    </source>
</evidence>
<feature type="binding site" evidence="4">
    <location>
        <position position="60"/>
    </location>
    <ligand>
        <name>substrate</name>
    </ligand>
</feature>
<dbReference type="GO" id="GO:0030272">
    <property type="term" value="F:5-formyltetrahydrofolate cyclo-ligase activity"/>
    <property type="evidence" value="ECO:0007669"/>
    <property type="project" value="UniProtKB-EC"/>
</dbReference>
<dbReference type="Gene3D" id="3.40.50.10420">
    <property type="entry name" value="NagB/RpiA/CoA transferase-like"/>
    <property type="match status" value="1"/>
</dbReference>